<gene>
    <name evidence="2" type="ORF">CB0940_04427</name>
</gene>
<dbReference type="AlphaFoldDB" id="A0A2G5HL25"/>
<comment type="caution">
    <text evidence="2">The sequence shown here is derived from an EMBL/GenBank/DDBJ whole genome shotgun (WGS) entry which is preliminary data.</text>
</comment>
<reference evidence="2 3" key="1">
    <citation type="submission" date="2015-10" db="EMBL/GenBank/DDBJ databases">
        <title>The cercosporin biosynthetic gene cluster was horizontally transferred to several fungal lineages and shown to be expanded in Cercospora beticola based on microsynteny with recipient genomes.</title>
        <authorList>
            <person name="De Jonge R."/>
            <person name="Ebert M.K."/>
            <person name="Suttle J.C."/>
            <person name="Jurick Ii W.M."/>
            <person name="Secor G.A."/>
            <person name="Thomma B.P."/>
            <person name="Van De Peer Y."/>
            <person name="Bolton M.D."/>
        </authorList>
    </citation>
    <scope>NUCLEOTIDE SEQUENCE [LARGE SCALE GENOMIC DNA]</scope>
    <source>
        <strain evidence="2 3">09-40</strain>
    </source>
</reference>
<feature type="compositionally biased region" description="Polar residues" evidence="1">
    <location>
        <begin position="110"/>
        <end position="129"/>
    </location>
</feature>
<sequence>MDRIMPRMVHLEFSFPESSIMRSTKCNHSSSRCLRTKSLDSFRKYPRRTRHTKAHLIKVHRVLRTSPRGFPMLSLPEREATMRSTPTNIQLSSSSRLMLPAVLRCRSNSHLKGSTPNFKPGRSHTSISHNGLPLHSLIHIRALRNRRTQRISNSRPHTITTVSQISNLRTRFSAPSVVRRQKMTNTGRQALLGSLACPSRHLDPKAPNSSSLRRTMLCLSNSKRPRTLPGNKLPTSFPAEVPAHCRFDTARSLKPRPRSGRMIWFNVSNPPCRNTKPTVGASFPAKLATASQPQRAKRKPWSSMHPKWKTPSLYDLLHNHSKCICIIVHNITMVSRQRRISYSTKTRQLRTTRRLAVRQGHFHLHRVSTSRTRNSRTTLHLLPSHLGGMIHPDQQEEVFTTATALQAFGE</sequence>
<evidence type="ECO:0000313" key="3">
    <source>
        <dbReference type="Proteomes" id="UP000230605"/>
    </source>
</evidence>
<name>A0A2G5HL25_CERBT</name>
<evidence type="ECO:0000256" key="1">
    <source>
        <dbReference type="SAM" id="MobiDB-lite"/>
    </source>
</evidence>
<dbReference type="Proteomes" id="UP000230605">
    <property type="component" value="Chromosome 4"/>
</dbReference>
<proteinExistence type="predicted"/>
<evidence type="ECO:0000313" key="2">
    <source>
        <dbReference type="EMBL" id="PIA93257.1"/>
    </source>
</evidence>
<feature type="region of interest" description="Disordered" evidence="1">
    <location>
        <begin position="110"/>
        <end position="130"/>
    </location>
</feature>
<accession>A0A2G5HL25</accession>
<protein>
    <submittedName>
        <fullName evidence="2">Uncharacterized protein</fullName>
    </submittedName>
</protein>
<dbReference type="EMBL" id="LKMD01000105">
    <property type="protein sequence ID" value="PIA93257.1"/>
    <property type="molecule type" value="Genomic_DNA"/>
</dbReference>
<organism evidence="2 3">
    <name type="scientific">Cercospora beticola</name>
    <name type="common">Sugarbeet leaf spot fungus</name>
    <dbReference type="NCBI Taxonomy" id="122368"/>
    <lineage>
        <taxon>Eukaryota</taxon>
        <taxon>Fungi</taxon>
        <taxon>Dikarya</taxon>
        <taxon>Ascomycota</taxon>
        <taxon>Pezizomycotina</taxon>
        <taxon>Dothideomycetes</taxon>
        <taxon>Dothideomycetidae</taxon>
        <taxon>Mycosphaerellales</taxon>
        <taxon>Mycosphaerellaceae</taxon>
        <taxon>Cercospora</taxon>
    </lineage>
</organism>